<evidence type="ECO:0000313" key="2">
    <source>
        <dbReference type="Proteomes" id="UP000092993"/>
    </source>
</evidence>
<keyword evidence="2" id="KW-1185">Reference proteome</keyword>
<dbReference type="AlphaFoldDB" id="A0A1C7MLD5"/>
<dbReference type="EMBL" id="LUGG01000002">
    <property type="protein sequence ID" value="OBZ77672.1"/>
    <property type="molecule type" value="Genomic_DNA"/>
</dbReference>
<sequence length="69" mass="7544">MHWALKCHSGVNSTIGAQTQSSCKIMIKGKLPLATSTMTNSYAENIIPYITDARAKSTVIVFHGRCCQE</sequence>
<gene>
    <name evidence="1" type="ORF">A0H81_02724</name>
</gene>
<proteinExistence type="predicted"/>
<organism evidence="1 2">
    <name type="scientific">Grifola frondosa</name>
    <name type="common">Maitake</name>
    <name type="synonym">Polyporus frondosus</name>
    <dbReference type="NCBI Taxonomy" id="5627"/>
    <lineage>
        <taxon>Eukaryota</taxon>
        <taxon>Fungi</taxon>
        <taxon>Dikarya</taxon>
        <taxon>Basidiomycota</taxon>
        <taxon>Agaricomycotina</taxon>
        <taxon>Agaricomycetes</taxon>
        <taxon>Polyporales</taxon>
        <taxon>Grifolaceae</taxon>
        <taxon>Grifola</taxon>
    </lineage>
</organism>
<name>A0A1C7MLD5_GRIFR</name>
<protein>
    <submittedName>
        <fullName evidence="1">Uncharacterized protein</fullName>
    </submittedName>
</protein>
<reference evidence="1 2" key="1">
    <citation type="submission" date="2016-03" db="EMBL/GenBank/DDBJ databases">
        <title>Whole genome sequencing of Grifola frondosa 9006-11.</title>
        <authorList>
            <person name="Min B."/>
            <person name="Park H."/>
            <person name="Kim J.-G."/>
            <person name="Cho H."/>
            <person name="Oh Y.-L."/>
            <person name="Kong W.-S."/>
            <person name="Choi I.-G."/>
        </authorList>
    </citation>
    <scope>NUCLEOTIDE SEQUENCE [LARGE SCALE GENOMIC DNA]</scope>
    <source>
        <strain evidence="1 2">9006-11</strain>
    </source>
</reference>
<evidence type="ECO:0000313" key="1">
    <source>
        <dbReference type="EMBL" id="OBZ77672.1"/>
    </source>
</evidence>
<comment type="caution">
    <text evidence="1">The sequence shown here is derived from an EMBL/GenBank/DDBJ whole genome shotgun (WGS) entry which is preliminary data.</text>
</comment>
<accession>A0A1C7MLD5</accession>
<dbReference type="Proteomes" id="UP000092993">
    <property type="component" value="Unassembled WGS sequence"/>
</dbReference>